<keyword evidence="2" id="KW-1185">Reference proteome</keyword>
<dbReference type="RefSeq" id="WP_120042784.1">
    <property type="nucleotide sequence ID" value="NZ_QZFU01000023.1"/>
</dbReference>
<reference evidence="1 2" key="1">
    <citation type="submission" date="2018-09" db="EMBL/GenBank/DDBJ databases">
        <title>YIM PH21274 draft genome.</title>
        <authorList>
            <person name="Miao C."/>
        </authorList>
    </citation>
    <scope>NUCLEOTIDE SEQUENCE [LARGE SCALE GENOMIC DNA]</scope>
    <source>
        <strain evidence="1 2">YIM PH 21724</strain>
    </source>
</reference>
<organism evidence="1 2">
    <name type="scientific">Nocardia panacis</name>
    <dbReference type="NCBI Taxonomy" id="2340916"/>
    <lineage>
        <taxon>Bacteria</taxon>
        <taxon>Bacillati</taxon>
        <taxon>Actinomycetota</taxon>
        <taxon>Actinomycetes</taxon>
        <taxon>Mycobacteriales</taxon>
        <taxon>Nocardiaceae</taxon>
        <taxon>Nocardia</taxon>
    </lineage>
</organism>
<accession>A0A3A4KHF8</accession>
<protein>
    <submittedName>
        <fullName evidence="1">Uncharacterized protein</fullName>
    </submittedName>
</protein>
<evidence type="ECO:0000313" key="1">
    <source>
        <dbReference type="EMBL" id="RJO73708.1"/>
    </source>
</evidence>
<dbReference type="AlphaFoldDB" id="A0A3A4KHF8"/>
<comment type="caution">
    <text evidence="1">The sequence shown here is derived from an EMBL/GenBank/DDBJ whole genome shotgun (WGS) entry which is preliminary data.</text>
</comment>
<gene>
    <name evidence="1" type="ORF">D5S18_21290</name>
</gene>
<name>A0A3A4KHF8_9NOCA</name>
<dbReference type="EMBL" id="QZFU01000023">
    <property type="protein sequence ID" value="RJO73708.1"/>
    <property type="molecule type" value="Genomic_DNA"/>
</dbReference>
<dbReference type="Proteomes" id="UP000266677">
    <property type="component" value="Unassembled WGS sequence"/>
</dbReference>
<dbReference type="OrthoDB" id="583504at2"/>
<proteinExistence type="predicted"/>
<sequence length="198" mass="21959">MGLAIAIGDDDYQEELDELAMLLKEEGIVWQQPESCVLPPGRATMTSVPYSALYCLHRVYARCKAELPVTPVSDMAEVEADHEVIADERSMCESHLLCHSDVDGYYIPVDFDAPEVVGDDYERVGSSQGLLAELQYCAAAIGIRLEPDLSLSDNEAQRIDELIRADSGEFTYEWMAWLALHEACRQSIDSGHAIVFIG</sequence>
<evidence type="ECO:0000313" key="2">
    <source>
        <dbReference type="Proteomes" id="UP000266677"/>
    </source>
</evidence>